<evidence type="ECO:0000313" key="2">
    <source>
        <dbReference type="EMBL" id="KNE69805.1"/>
    </source>
</evidence>
<feature type="region of interest" description="Disordered" evidence="1">
    <location>
        <begin position="1"/>
        <end position="21"/>
    </location>
</feature>
<keyword evidence="3" id="KW-1185">Reference proteome</keyword>
<gene>
    <name evidence="2" type="ORF">AMAG_14342</name>
</gene>
<reference evidence="3" key="2">
    <citation type="submission" date="2009-11" db="EMBL/GenBank/DDBJ databases">
        <title>The Genome Sequence of Allomyces macrogynus strain ATCC 38327.</title>
        <authorList>
            <consortium name="The Broad Institute Genome Sequencing Platform"/>
            <person name="Russ C."/>
            <person name="Cuomo C."/>
            <person name="Shea T."/>
            <person name="Young S.K."/>
            <person name="Zeng Q."/>
            <person name="Koehrsen M."/>
            <person name="Haas B."/>
            <person name="Borodovsky M."/>
            <person name="Guigo R."/>
            <person name="Alvarado L."/>
            <person name="Berlin A."/>
            <person name="Borenstein D."/>
            <person name="Chen Z."/>
            <person name="Engels R."/>
            <person name="Freedman E."/>
            <person name="Gellesch M."/>
            <person name="Goldberg J."/>
            <person name="Griggs A."/>
            <person name="Gujja S."/>
            <person name="Heiman D."/>
            <person name="Hepburn T."/>
            <person name="Howarth C."/>
            <person name="Jen D."/>
            <person name="Larson L."/>
            <person name="Lewis B."/>
            <person name="Mehta T."/>
            <person name="Park D."/>
            <person name="Pearson M."/>
            <person name="Roberts A."/>
            <person name="Saif S."/>
            <person name="Shenoy N."/>
            <person name="Sisk P."/>
            <person name="Stolte C."/>
            <person name="Sykes S."/>
            <person name="Walk T."/>
            <person name="White J."/>
            <person name="Yandava C."/>
            <person name="Burger G."/>
            <person name="Gray M.W."/>
            <person name="Holland P.W.H."/>
            <person name="King N."/>
            <person name="Lang F.B.F."/>
            <person name="Roger A.J."/>
            <person name="Ruiz-Trillo I."/>
            <person name="Lander E."/>
            <person name="Nusbaum C."/>
        </authorList>
    </citation>
    <scope>NUCLEOTIDE SEQUENCE [LARGE SCALE GENOMIC DNA]</scope>
    <source>
        <strain evidence="3">ATCC 38327</strain>
    </source>
</reference>
<reference evidence="2 3" key="1">
    <citation type="submission" date="2009-11" db="EMBL/GenBank/DDBJ databases">
        <title>Annotation of Allomyces macrogynus ATCC 38327.</title>
        <authorList>
            <consortium name="The Broad Institute Genome Sequencing Platform"/>
            <person name="Russ C."/>
            <person name="Cuomo C."/>
            <person name="Burger G."/>
            <person name="Gray M.W."/>
            <person name="Holland P.W.H."/>
            <person name="King N."/>
            <person name="Lang F.B.F."/>
            <person name="Roger A.J."/>
            <person name="Ruiz-Trillo I."/>
            <person name="Young S.K."/>
            <person name="Zeng Q."/>
            <person name="Gargeya S."/>
            <person name="Fitzgerald M."/>
            <person name="Haas B."/>
            <person name="Abouelleil A."/>
            <person name="Alvarado L."/>
            <person name="Arachchi H.M."/>
            <person name="Berlin A."/>
            <person name="Chapman S.B."/>
            <person name="Gearin G."/>
            <person name="Goldberg J."/>
            <person name="Griggs A."/>
            <person name="Gujja S."/>
            <person name="Hansen M."/>
            <person name="Heiman D."/>
            <person name="Howarth C."/>
            <person name="Larimer J."/>
            <person name="Lui A."/>
            <person name="MacDonald P.J.P."/>
            <person name="McCowen C."/>
            <person name="Montmayeur A."/>
            <person name="Murphy C."/>
            <person name="Neiman D."/>
            <person name="Pearson M."/>
            <person name="Priest M."/>
            <person name="Roberts A."/>
            <person name="Saif S."/>
            <person name="Shea T."/>
            <person name="Sisk P."/>
            <person name="Stolte C."/>
            <person name="Sykes S."/>
            <person name="Wortman J."/>
            <person name="Nusbaum C."/>
            <person name="Birren B."/>
        </authorList>
    </citation>
    <scope>NUCLEOTIDE SEQUENCE [LARGE SCALE GENOMIC DNA]</scope>
    <source>
        <strain evidence="2 3">ATCC 38327</strain>
    </source>
</reference>
<evidence type="ECO:0008006" key="4">
    <source>
        <dbReference type="Google" id="ProtNLM"/>
    </source>
</evidence>
<evidence type="ECO:0000313" key="3">
    <source>
        <dbReference type="Proteomes" id="UP000054350"/>
    </source>
</evidence>
<dbReference type="Proteomes" id="UP000054350">
    <property type="component" value="Unassembled WGS sequence"/>
</dbReference>
<dbReference type="OrthoDB" id="5562131at2759"/>
<dbReference type="AlphaFoldDB" id="A0A0L0T4Y7"/>
<sequence>MTPPPPPIAAPSAERDMADPSAAVLSEPLPGAWPSDVTTTYAASMARKKLVPPCPPRRLRRSFALLGELPEDLHLALLNFVDLDAYVALARSSRYWRTLCSSDAALHPALRRWFGHIPPHFTTSTPTVPQRLSPLSILAHPRARHAGRYIGLALGPRAAAPPRPLDLTLDMGAAGYLACPGGILEWTDDAGARVTATRVGACLVGSTDPLLGSRLVVGVVVAIAEPVWNATGVLRPVRNGRYSGLVANGHAPRAFPQIVIDLRFDAVPRATPPFRAAHPAEGHGGWCVTGRVVLYPADDDDAALSRSQLDVGSAPQFTVPIAGVNVPDAVDEWYLVADVDTWSDARASRPPVIVDGVDHVSAWTRTYAPLLDRIHVVRRGRFLVGYWRYPTLTAFAAEWAGSVE</sequence>
<protein>
    <recommendedName>
        <fullName evidence="4">F-box domain-containing protein</fullName>
    </recommendedName>
</protein>
<dbReference type="EMBL" id="GG745362">
    <property type="protein sequence ID" value="KNE69805.1"/>
    <property type="molecule type" value="Genomic_DNA"/>
</dbReference>
<evidence type="ECO:0000256" key="1">
    <source>
        <dbReference type="SAM" id="MobiDB-lite"/>
    </source>
</evidence>
<dbReference type="SUPFAM" id="SSF81383">
    <property type="entry name" value="F-box domain"/>
    <property type="match status" value="1"/>
</dbReference>
<proteinExistence type="predicted"/>
<dbReference type="InterPro" id="IPR036047">
    <property type="entry name" value="F-box-like_dom_sf"/>
</dbReference>
<organism evidence="2 3">
    <name type="scientific">Allomyces macrogynus (strain ATCC 38327)</name>
    <name type="common">Allomyces javanicus var. macrogynus</name>
    <dbReference type="NCBI Taxonomy" id="578462"/>
    <lineage>
        <taxon>Eukaryota</taxon>
        <taxon>Fungi</taxon>
        <taxon>Fungi incertae sedis</taxon>
        <taxon>Blastocladiomycota</taxon>
        <taxon>Blastocladiomycetes</taxon>
        <taxon>Blastocladiales</taxon>
        <taxon>Blastocladiaceae</taxon>
        <taxon>Allomyces</taxon>
    </lineage>
</organism>
<dbReference type="VEuPathDB" id="FungiDB:AMAG_14342"/>
<name>A0A0L0T4Y7_ALLM3</name>
<accession>A0A0L0T4Y7</accession>